<evidence type="ECO:0000313" key="2">
    <source>
        <dbReference type="Proteomes" id="UP000257109"/>
    </source>
</evidence>
<name>A0A371F3A9_MUCPR</name>
<protein>
    <submittedName>
        <fullName evidence="1">Uncharacterized protein</fullName>
    </submittedName>
</protein>
<evidence type="ECO:0000313" key="1">
    <source>
        <dbReference type="EMBL" id="RDX72673.1"/>
    </source>
</evidence>
<gene>
    <name evidence="1" type="ORF">CR513_47810</name>
</gene>
<dbReference type="AlphaFoldDB" id="A0A371F3A9"/>
<comment type="caution">
    <text evidence="1">The sequence shown here is derived from an EMBL/GenBank/DDBJ whole genome shotgun (WGS) entry which is preliminary data.</text>
</comment>
<accession>A0A371F3A9</accession>
<organism evidence="1 2">
    <name type="scientific">Mucuna pruriens</name>
    <name type="common">Velvet bean</name>
    <name type="synonym">Dolichos pruriens</name>
    <dbReference type="NCBI Taxonomy" id="157652"/>
    <lineage>
        <taxon>Eukaryota</taxon>
        <taxon>Viridiplantae</taxon>
        <taxon>Streptophyta</taxon>
        <taxon>Embryophyta</taxon>
        <taxon>Tracheophyta</taxon>
        <taxon>Spermatophyta</taxon>
        <taxon>Magnoliopsida</taxon>
        <taxon>eudicotyledons</taxon>
        <taxon>Gunneridae</taxon>
        <taxon>Pentapetalae</taxon>
        <taxon>rosids</taxon>
        <taxon>fabids</taxon>
        <taxon>Fabales</taxon>
        <taxon>Fabaceae</taxon>
        <taxon>Papilionoideae</taxon>
        <taxon>50 kb inversion clade</taxon>
        <taxon>NPAAA clade</taxon>
        <taxon>indigoferoid/millettioid clade</taxon>
        <taxon>Phaseoleae</taxon>
        <taxon>Mucuna</taxon>
    </lineage>
</organism>
<dbReference type="Proteomes" id="UP000257109">
    <property type="component" value="Unassembled WGS sequence"/>
</dbReference>
<dbReference type="EMBL" id="QJKJ01010808">
    <property type="protein sequence ID" value="RDX72673.1"/>
    <property type="molecule type" value="Genomic_DNA"/>
</dbReference>
<keyword evidence="2" id="KW-1185">Reference proteome</keyword>
<proteinExistence type="predicted"/>
<sequence length="34" mass="3993">MWCTSLVSTTRISSILQIEMWFNTLVAQISWSCR</sequence>
<reference evidence="1" key="1">
    <citation type="submission" date="2018-05" db="EMBL/GenBank/DDBJ databases">
        <title>Draft genome of Mucuna pruriens seed.</title>
        <authorList>
            <person name="Nnadi N.E."/>
            <person name="Vos R."/>
            <person name="Hasami M.H."/>
            <person name="Devisetty U.K."/>
            <person name="Aguiy J.C."/>
        </authorList>
    </citation>
    <scope>NUCLEOTIDE SEQUENCE [LARGE SCALE GENOMIC DNA]</scope>
    <source>
        <strain evidence="1">JCA_2017</strain>
    </source>
</reference>